<dbReference type="InterPro" id="IPR001387">
    <property type="entry name" value="Cro/C1-type_HTH"/>
</dbReference>
<feature type="domain" description="HTH cro/C1-type" evidence="2">
    <location>
        <begin position="35"/>
        <end position="90"/>
    </location>
</feature>
<evidence type="ECO:0000259" key="2">
    <source>
        <dbReference type="PROSITE" id="PS50943"/>
    </source>
</evidence>
<proteinExistence type="predicted"/>
<evidence type="ECO:0000256" key="1">
    <source>
        <dbReference type="SAM" id="MobiDB-lite"/>
    </source>
</evidence>
<dbReference type="InterPro" id="IPR010982">
    <property type="entry name" value="Lambda_DNA-bd_dom_sf"/>
</dbReference>
<dbReference type="CDD" id="cd00093">
    <property type="entry name" value="HTH_XRE"/>
    <property type="match status" value="1"/>
</dbReference>
<accession>A0AA40RTI6</accession>
<reference evidence="3" key="1">
    <citation type="submission" date="2020-02" db="EMBL/GenBank/DDBJ databases">
        <title>Synteny-based analysis reveals conserved mechanism for high triclosan tolerance in Pseudomonas, as well as instances of horizontal transfer.</title>
        <authorList>
            <person name="Mcfarland A.G."/>
            <person name="Bertucci H.K."/>
            <person name="Litmann E."/>
            <person name="Shen J."/>
            <person name="Huttenhower C."/>
            <person name="Hartmann E.M."/>
        </authorList>
    </citation>
    <scope>NUCLEOTIDE SEQUENCE</scope>
    <source>
        <strain evidence="3">109A1</strain>
    </source>
</reference>
<dbReference type="SUPFAM" id="SSF47413">
    <property type="entry name" value="lambda repressor-like DNA-binding domains"/>
    <property type="match status" value="1"/>
</dbReference>
<gene>
    <name evidence="3" type="ORF">G7024_15170</name>
</gene>
<feature type="region of interest" description="Disordered" evidence="1">
    <location>
        <begin position="96"/>
        <end position="139"/>
    </location>
</feature>
<dbReference type="Gene3D" id="1.10.260.40">
    <property type="entry name" value="lambda repressor-like DNA-binding domains"/>
    <property type="match status" value="1"/>
</dbReference>
<organism evidence="3 4">
    <name type="scientific">Stutzerimonas stutzeri</name>
    <name type="common">Pseudomonas stutzeri</name>
    <dbReference type="NCBI Taxonomy" id="316"/>
    <lineage>
        <taxon>Bacteria</taxon>
        <taxon>Pseudomonadati</taxon>
        <taxon>Pseudomonadota</taxon>
        <taxon>Gammaproteobacteria</taxon>
        <taxon>Pseudomonadales</taxon>
        <taxon>Pseudomonadaceae</taxon>
        <taxon>Stutzerimonas</taxon>
    </lineage>
</organism>
<dbReference type="Proteomes" id="UP001138621">
    <property type="component" value="Unassembled WGS sequence"/>
</dbReference>
<dbReference type="PROSITE" id="PS50943">
    <property type="entry name" value="HTH_CROC1"/>
    <property type="match status" value="1"/>
</dbReference>
<name>A0AA40RTI6_STUST</name>
<sequence>MGVEMSAPNSEQRKRIIEDIMQGHASGRETLGTSIRRLRLEVTGFDQATFAAMCNLSTKALYQIETDKGNPTLGTIEAILRKFGLRLGLVAGIPASSVSLREPTSDMARPVRGANPRRKHVERREGTTATPPDKGGERR</sequence>
<dbReference type="GO" id="GO:0003677">
    <property type="term" value="F:DNA binding"/>
    <property type="evidence" value="ECO:0007669"/>
    <property type="project" value="InterPro"/>
</dbReference>
<protein>
    <submittedName>
        <fullName evidence="3">Helix-turn-helix transcriptional regulator</fullName>
    </submittedName>
</protein>
<evidence type="ECO:0000313" key="4">
    <source>
        <dbReference type="Proteomes" id="UP001138621"/>
    </source>
</evidence>
<comment type="caution">
    <text evidence="3">The sequence shown here is derived from an EMBL/GenBank/DDBJ whole genome shotgun (WGS) entry which is preliminary data.</text>
</comment>
<dbReference type="Pfam" id="PF01381">
    <property type="entry name" value="HTH_3"/>
    <property type="match status" value="1"/>
</dbReference>
<evidence type="ECO:0000313" key="3">
    <source>
        <dbReference type="EMBL" id="MBA1305735.1"/>
    </source>
</evidence>
<dbReference type="EMBL" id="JAAMRD010000012">
    <property type="protein sequence ID" value="MBA1305735.1"/>
    <property type="molecule type" value="Genomic_DNA"/>
</dbReference>
<dbReference type="AlphaFoldDB" id="A0AA40RTI6"/>
<dbReference type="SMART" id="SM00530">
    <property type="entry name" value="HTH_XRE"/>
    <property type="match status" value="1"/>
</dbReference>